<organism evidence="1 2">
    <name type="scientific">Salix udensis</name>
    <dbReference type="NCBI Taxonomy" id="889485"/>
    <lineage>
        <taxon>Eukaryota</taxon>
        <taxon>Viridiplantae</taxon>
        <taxon>Streptophyta</taxon>
        <taxon>Embryophyta</taxon>
        <taxon>Tracheophyta</taxon>
        <taxon>Spermatophyta</taxon>
        <taxon>Magnoliopsida</taxon>
        <taxon>eudicotyledons</taxon>
        <taxon>Gunneridae</taxon>
        <taxon>Pentapetalae</taxon>
        <taxon>rosids</taxon>
        <taxon>fabids</taxon>
        <taxon>Malpighiales</taxon>
        <taxon>Salicaceae</taxon>
        <taxon>Saliceae</taxon>
        <taxon>Salix</taxon>
    </lineage>
</organism>
<name>A0AAD6P300_9ROSI</name>
<evidence type="ECO:0000313" key="2">
    <source>
        <dbReference type="Proteomes" id="UP001162972"/>
    </source>
</evidence>
<proteinExistence type="predicted"/>
<accession>A0AAD6P300</accession>
<keyword evidence="2" id="KW-1185">Reference proteome</keyword>
<evidence type="ECO:0000313" key="1">
    <source>
        <dbReference type="EMBL" id="KAJ6414238.1"/>
    </source>
</evidence>
<comment type="caution">
    <text evidence="1">The sequence shown here is derived from an EMBL/GenBank/DDBJ whole genome shotgun (WGS) entry which is preliminary data.</text>
</comment>
<dbReference type="EMBL" id="JAPFFJ010000013">
    <property type="protein sequence ID" value="KAJ6414238.1"/>
    <property type="molecule type" value="Genomic_DNA"/>
</dbReference>
<dbReference type="AlphaFoldDB" id="A0AAD6P300"/>
<gene>
    <name evidence="1" type="ORF">OIU84_006960</name>
</gene>
<sequence>MEEGVGGCVFATREMGSTEEFWSVRCLHLLNQILTTGGTRSASGKDSLSPLRWGGGFLMPPGNKRSNKAKEGWRIVLTPNGVIWFEPPFGMHAIY</sequence>
<reference evidence="1 2" key="1">
    <citation type="journal article" date="2023" name="Int. J. Mol. Sci.">
        <title>De Novo Assembly and Annotation of 11 Diverse Shrub Willow (Salix) Genomes Reveals Novel Gene Organization in Sex-Linked Regions.</title>
        <authorList>
            <person name="Hyden B."/>
            <person name="Feng K."/>
            <person name="Yates T.B."/>
            <person name="Jawdy S."/>
            <person name="Cereghino C."/>
            <person name="Smart L.B."/>
            <person name="Muchero W."/>
        </authorList>
    </citation>
    <scope>NUCLEOTIDE SEQUENCE [LARGE SCALE GENOMIC DNA]</scope>
    <source>
        <tissue evidence="1">Shoot tip</tissue>
    </source>
</reference>
<protein>
    <submittedName>
        <fullName evidence="1">Uncharacterized protein</fullName>
    </submittedName>
</protein>
<dbReference type="Proteomes" id="UP001162972">
    <property type="component" value="Chromosome 5"/>
</dbReference>